<dbReference type="InterPro" id="IPR059009">
    <property type="entry name" value="Znf_C2H2_17_1st"/>
</dbReference>
<keyword evidence="4" id="KW-1185">Reference proteome</keyword>
<protein>
    <recommendedName>
        <fullName evidence="5">C2H2-type domain-containing protein</fullName>
    </recommendedName>
</protein>
<dbReference type="Pfam" id="PF26177">
    <property type="entry name" value="zf_C2H2_17_1st"/>
    <property type="match status" value="1"/>
</dbReference>
<dbReference type="InterPro" id="IPR059095">
    <property type="entry name" value="Znf_C2H2_17_2nd"/>
</dbReference>
<dbReference type="AlphaFoldDB" id="A0A6A6E0F0"/>
<organism evidence="3 4">
    <name type="scientific">Zopfia rhizophila CBS 207.26</name>
    <dbReference type="NCBI Taxonomy" id="1314779"/>
    <lineage>
        <taxon>Eukaryota</taxon>
        <taxon>Fungi</taxon>
        <taxon>Dikarya</taxon>
        <taxon>Ascomycota</taxon>
        <taxon>Pezizomycotina</taxon>
        <taxon>Dothideomycetes</taxon>
        <taxon>Dothideomycetes incertae sedis</taxon>
        <taxon>Zopfiaceae</taxon>
        <taxon>Zopfia</taxon>
    </lineage>
</organism>
<evidence type="ECO:0000313" key="3">
    <source>
        <dbReference type="EMBL" id="KAF2184142.1"/>
    </source>
</evidence>
<evidence type="ECO:0008006" key="5">
    <source>
        <dbReference type="Google" id="ProtNLM"/>
    </source>
</evidence>
<dbReference type="Gene3D" id="3.30.160.60">
    <property type="entry name" value="Classic Zinc Finger"/>
    <property type="match status" value="1"/>
</dbReference>
<evidence type="ECO:0000259" key="2">
    <source>
        <dbReference type="Pfam" id="PF26177"/>
    </source>
</evidence>
<gene>
    <name evidence="3" type="ORF">K469DRAFT_580855</name>
</gene>
<evidence type="ECO:0000313" key="4">
    <source>
        <dbReference type="Proteomes" id="UP000800200"/>
    </source>
</evidence>
<name>A0A6A6E0F0_9PEZI</name>
<feature type="domain" description="C2H2-domain containing protein second zinc finger" evidence="1">
    <location>
        <begin position="90"/>
        <end position="121"/>
    </location>
</feature>
<accession>A0A6A6E0F0</accession>
<feature type="domain" description="C2H2-domain containing protein first zinc finger" evidence="2">
    <location>
        <begin position="53"/>
        <end position="82"/>
    </location>
</feature>
<dbReference type="EMBL" id="ML994639">
    <property type="protein sequence ID" value="KAF2184142.1"/>
    <property type="molecule type" value="Genomic_DNA"/>
</dbReference>
<proteinExistence type="predicted"/>
<evidence type="ECO:0000259" key="1">
    <source>
        <dbReference type="Pfam" id="PF26176"/>
    </source>
</evidence>
<dbReference type="Proteomes" id="UP000800200">
    <property type="component" value="Unassembled WGS sequence"/>
</dbReference>
<dbReference type="Pfam" id="PF26176">
    <property type="entry name" value="zf_C2H2_17_2"/>
    <property type="match status" value="1"/>
</dbReference>
<dbReference type="OrthoDB" id="5062908at2759"/>
<reference evidence="3" key="1">
    <citation type="journal article" date="2020" name="Stud. Mycol.">
        <title>101 Dothideomycetes genomes: a test case for predicting lifestyles and emergence of pathogens.</title>
        <authorList>
            <person name="Haridas S."/>
            <person name="Albert R."/>
            <person name="Binder M."/>
            <person name="Bloem J."/>
            <person name="Labutti K."/>
            <person name="Salamov A."/>
            <person name="Andreopoulos B."/>
            <person name="Baker S."/>
            <person name="Barry K."/>
            <person name="Bills G."/>
            <person name="Bluhm B."/>
            <person name="Cannon C."/>
            <person name="Castanera R."/>
            <person name="Culley D."/>
            <person name="Daum C."/>
            <person name="Ezra D."/>
            <person name="Gonzalez J."/>
            <person name="Henrissat B."/>
            <person name="Kuo A."/>
            <person name="Liang C."/>
            <person name="Lipzen A."/>
            <person name="Lutzoni F."/>
            <person name="Magnuson J."/>
            <person name="Mondo S."/>
            <person name="Nolan M."/>
            <person name="Ohm R."/>
            <person name="Pangilinan J."/>
            <person name="Park H.-J."/>
            <person name="Ramirez L."/>
            <person name="Alfaro M."/>
            <person name="Sun H."/>
            <person name="Tritt A."/>
            <person name="Yoshinaga Y."/>
            <person name="Zwiers L.-H."/>
            <person name="Turgeon B."/>
            <person name="Goodwin S."/>
            <person name="Spatafora J."/>
            <person name="Crous P."/>
            <person name="Grigoriev I."/>
        </authorList>
    </citation>
    <scope>NUCLEOTIDE SEQUENCE</scope>
    <source>
        <strain evidence="3">CBS 207.26</strain>
    </source>
</reference>
<sequence>MKDGQYGIFRDDHLYNAQPDKNGEYHCPNEHVCSHKPTKLKCNYVKYVDSHLRPFKCRHISCVDVHFSSPACLLRHERAEHGMHGHGSKPHLCKFADCERSVQGNGFPRRYNLYDHMKRVHDWTSETKTSTAISKDKKESVKSIKRKYVSEGLRTFL</sequence>